<dbReference type="STRING" id="93684.SAMN05421853_106104"/>
<dbReference type="EMBL" id="FOXV01000006">
    <property type="protein sequence ID" value="SFQ45573.1"/>
    <property type="molecule type" value="Genomic_DNA"/>
</dbReference>
<protein>
    <recommendedName>
        <fullName evidence="1">Pyridoxamine 5'-phosphate oxidase N-terminal domain-containing protein</fullName>
    </recommendedName>
</protein>
<dbReference type="AlphaFoldDB" id="A0A1I5YN24"/>
<dbReference type="InterPro" id="IPR011576">
    <property type="entry name" value="Pyridox_Oxase_N"/>
</dbReference>
<gene>
    <name evidence="2" type="ORF">SAMN05421853_106104</name>
</gene>
<dbReference type="Proteomes" id="UP000243106">
    <property type="component" value="Unassembled WGS sequence"/>
</dbReference>
<dbReference type="RefSeq" id="WP_093011403.1">
    <property type="nucleotide sequence ID" value="NZ_FOXV01000006.1"/>
</dbReference>
<feature type="domain" description="Pyridoxamine 5'-phosphate oxidase N-terminal" evidence="1">
    <location>
        <begin position="7"/>
        <end position="117"/>
    </location>
</feature>
<keyword evidence="3" id="KW-1185">Reference proteome</keyword>
<reference evidence="3" key="1">
    <citation type="submission" date="2016-10" db="EMBL/GenBank/DDBJ databases">
        <authorList>
            <person name="Varghese N."/>
            <person name="Submissions S."/>
        </authorList>
    </citation>
    <scope>NUCLEOTIDE SEQUENCE [LARGE SCALE GENOMIC DNA]</scope>
    <source>
        <strain evidence="3">JCM 10271</strain>
    </source>
</reference>
<dbReference type="Pfam" id="PF01243">
    <property type="entry name" value="PNPOx_N"/>
    <property type="match status" value="1"/>
</dbReference>
<evidence type="ECO:0000259" key="1">
    <source>
        <dbReference type="Pfam" id="PF01243"/>
    </source>
</evidence>
<dbReference type="InterPro" id="IPR012349">
    <property type="entry name" value="Split_barrel_FMN-bd"/>
</dbReference>
<dbReference type="Gene3D" id="2.30.110.10">
    <property type="entry name" value="Electron Transport, Fmn-binding Protein, Chain A"/>
    <property type="match status" value="1"/>
</dbReference>
<organism evidence="2 3">
    <name type="scientific">Roseivivax halotolerans</name>
    <dbReference type="NCBI Taxonomy" id="93684"/>
    <lineage>
        <taxon>Bacteria</taxon>
        <taxon>Pseudomonadati</taxon>
        <taxon>Pseudomonadota</taxon>
        <taxon>Alphaproteobacteria</taxon>
        <taxon>Rhodobacterales</taxon>
        <taxon>Roseobacteraceae</taxon>
        <taxon>Roseivivax</taxon>
    </lineage>
</organism>
<proteinExistence type="predicted"/>
<sequence length="147" mass="16238">MSWTIEDTCRHSVLCWLATVDAKGRPSVSPKEMWRLAGEEFQIADIASAGSVRAIRANPEVCVSLIDIFRQRGHKLCGAAEIIGCEDEGFDALHGPLADMAGPHFPIRHVIRIKIERSAEILAPSYRIFPDRTEGEHIGATKARYGV</sequence>
<dbReference type="SUPFAM" id="SSF50475">
    <property type="entry name" value="FMN-binding split barrel"/>
    <property type="match status" value="1"/>
</dbReference>
<evidence type="ECO:0000313" key="3">
    <source>
        <dbReference type="Proteomes" id="UP000243106"/>
    </source>
</evidence>
<evidence type="ECO:0000313" key="2">
    <source>
        <dbReference type="EMBL" id="SFQ45573.1"/>
    </source>
</evidence>
<accession>A0A1I5YN24</accession>
<name>A0A1I5YN24_9RHOB</name>